<evidence type="ECO:0000256" key="6">
    <source>
        <dbReference type="ARBA" id="ARBA00022475"/>
    </source>
</evidence>
<dbReference type="InterPro" id="IPR001172">
    <property type="entry name" value="FliN_T3SS_HrcQb"/>
</dbReference>
<keyword evidence="7" id="KW-0145">Chemotaxis</keyword>
<comment type="similarity">
    <text evidence="4">Belongs to the FliM family.</text>
</comment>
<dbReference type="Pfam" id="PF02154">
    <property type="entry name" value="FliM"/>
    <property type="match status" value="1"/>
</dbReference>
<evidence type="ECO:0000256" key="4">
    <source>
        <dbReference type="ARBA" id="ARBA00011049"/>
    </source>
</evidence>
<feature type="region of interest" description="Disordered" evidence="11">
    <location>
        <begin position="1"/>
        <end position="30"/>
    </location>
</feature>
<evidence type="ECO:0000256" key="11">
    <source>
        <dbReference type="SAM" id="MobiDB-lite"/>
    </source>
</evidence>
<keyword evidence="13" id="KW-0969">Cilium</keyword>
<dbReference type="Gene3D" id="3.40.1550.10">
    <property type="entry name" value="CheC-like"/>
    <property type="match status" value="1"/>
</dbReference>
<evidence type="ECO:0000256" key="10">
    <source>
        <dbReference type="ARBA" id="ARBA00023143"/>
    </source>
</evidence>
<dbReference type="SUPFAM" id="SSF101801">
    <property type="entry name" value="Surface presentation of antigens (SPOA)"/>
    <property type="match status" value="1"/>
</dbReference>
<reference evidence="13 14" key="1">
    <citation type="submission" date="2024-09" db="EMBL/GenBank/DDBJ databases">
        <authorList>
            <person name="Sun Q."/>
            <person name="Mori K."/>
        </authorList>
    </citation>
    <scope>NUCLEOTIDE SEQUENCE [LARGE SCALE GENOMIC DNA]</scope>
    <source>
        <strain evidence="13 14">TISTR 1856</strain>
    </source>
</reference>
<dbReference type="Gene3D" id="2.30.330.10">
    <property type="entry name" value="SpoA-like"/>
    <property type="match status" value="1"/>
</dbReference>
<dbReference type="PANTHER" id="PTHR30034">
    <property type="entry name" value="FLAGELLAR MOTOR SWITCH PROTEIN FLIM"/>
    <property type="match status" value="1"/>
</dbReference>
<keyword evidence="10" id="KW-0975">Bacterial flagellum</keyword>
<keyword evidence="13" id="KW-0282">Flagellum</keyword>
<evidence type="ECO:0000256" key="3">
    <source>
        <dbReference type="ARBA" id="ARBA00009226"/>
    </source>
</evidence>
<dbReference type="RefSeq" id="WP_380138158.1">
    <property type="nucleotide sequence ID" value="NZ_JBHLUI010000009.1"/>
</dbReference>
<evidence type="ECO:0000256" key="8">
    <source>
        <dbReference type="ARBA" id="ARBA00022779"/>
    </source>
</evidence>
<dbReference type="InterPro" id="IPR028976">
    <property type="entry name" value="CheC-like_sf"/>
</dbReference>
<evidence type="ECO:0000313" key="13">
    <source>
        <dbReference type="EMBL" id="MFB9376556.1"/>
    </source>
</evidence>
<sequence length="313" mass="34066">MAPDTSIAPARGSGRRSRRRGVPTPYDFRRPTKLSRQHARVLELTYETFCRQWATLLSSTLRTTVQVELDGVQQYALDEYLGGLPSPTIMAFFDPQPLPGQAVLHLDTAFLMSCVDRMLGGTGQGAQPRRTLTEVETVLAEQFIEKTLGELGLALRTIVDLKPKLHGIEQNPQLAQTGAGTDVIIVATFEVTVHGVVGSATLAMPLDPLSAALTAAELRVASPEELRQRRLMRGRLDDHLEDIPIEVAVRFDPARMLPEEILSLAPGDVVRLPHRADAPLDVVVNGARLASAVAGSRGPRLACLVVPTPEENR</sequence>
<evidence type="ECO:0000259" key="12">
    <source>
        <dbReference type="Pfam" id="PF01052"/>
    </source>
</evidence>
<dbReference type="InterPro" id="IPR001689">
    <property type="entry name" value="Flag_FliM"/>
</dbReference>
<evidence type="ECO:0000256" key="7">
    <source>
        <dbReference type="ARBA" id="ARBA00022500"/>
    </source>
</evidence>
<evidence type="ECO:0000313" key="14">
    <source>
        <dbReference type="Proteomes" id="UP001589748"/>
    </source>
</evidence>
<dbReference type="Proteomes" id="UP001589748">
    <property type="component" value="Unassembled WGS sequence"/>
</dbReference>
<keyword evidence="13" id="KW-0966">Cell projection</keyword>
<dbReference type="EMBL" id="JBHMDM010000003">
    <property type="protein sequence ID" value="MFB9376556.1"/>
    <property type="molecule type" value="Genomic_DNA"/>
</dbReference>
<proteinExistence type="inferred from homology"/>
<organism evidence="13 14">
    <name type="scientific">Kineococcus gynurae</name>
    <dbReference type="NCBI Taxonomy" id="452979"/>
    <lineage>
        <taxon>Bacteria</taxon>
        <taxon>Bacillati</taxon>
        <taxon>Actinomycetota</taxon>
        <taxon>Actinomycetes</taxon>
        <taxon>Kineosporiales</taxon>
        <taxon>Kineosporiaceae</taxon>
        <taxon>Kineococcus</taxon>
    </lineage>
</organism>
<keyword evidence="6" id="KW-1003">Cell membrane</keyword>
<evidence type="ECO:0000256" key="2">
    <source>
        <dbReference type="ARBA" id="ARBA00004202"/>
    </source>
</evidence>
<comment type="caution">
    <text evidence="13">The sequence shown here is derived from an EMBL/GenBank/DDBJ whole genome shotgun (WGS) entry which is preliminary data.</text>
</comment>
<gene>
    <name evidence="13" type="ORF">ACFFVI_06210</name>
</gene>
<keyword evidence="8" id="KW-0283">Flagellar rotation</keyword>
<keyword evidence="14" id="KW-1185">Reference proteome</keyword>
<comment type="subcellular location">
    <subcellularLocation>
        <location evidence="1">Bacterial flagellum basal body</location>
    </subcellularLocation>
    <subcellularLocation>
        <location evidence="2">Cell membrane</location>
        <topology evidence="2">Peripheral membrane protein</topology>
    </subcellularLocation>
</comment>
<dbReference type="PRINTS" id="PR00956">
    <property type="entry name" value="FLGMOTORFLIN"/>
</dbReference>
<evidence type="ECO:0000256" key="1">
    <source>
        <dbReference type="ARBA" id="ARBA00004117"/>
    </source>
</evidence>
<dbReference type="InterPro" id="IPR036429">
    <property type="entry name" value="SpoA-like_sf"/>
</dbReference>
<dbReference type="Pfam" id="PF01052">
    <property type="entry name" value="FliMN_C"/>
    <property type="match status" value="1"/>
</dbReference>
<dbReference type="CDD" id="cd17908">
    <property type="entry name" value="FliM"/>
    <property type="match status" value="1"/>
</dbReference>
<protein>
    <recommendedName>
        <fullName evidence="5">Flagellar motor switch protein FliM</fullName>
    </recommendedName>
</protein>
<evidence type="ECO:0000256" key="5">
    <source>
        <dbReference type="ARBA" id="ARBA00021898"/>
    </source>
</evidence>
<dbReference type="InterPro" id="IPR001543">
    <property type="entry name" value="FliN-like_C"/>
</dbReference>
<evidence type="ECO:0000256" key="9">
    <source>
        <dbReference type="ARBA" id="ARBA00023136"/>
    </source>
</evidence>
<dbReference type="SUPFAM" id="SSF103039">
    <property type="entry name" value="CheC-like"/>
    <property type="match status" value="1"/>
</dbReference>
<dbReference type="PANTHER" id="PTHR30034:SF6">
    <property type="entry name" value="YOP PROTEINS TRANSLOCATION PROTEIN Q"/>
    <property type="match status" value="1"/>
</dbReference>
<name>A0ABV5LR77_9ACTN</name>
<keyword evidence="9" id="KW-0472">Membrane</keyword>
<accession>A0ABV5LR77</accession>
<dbReference type="PIRSF" id="PIRSF002888">
    <property type="entry name" value="FliM"/>
    <property type="match status" value="1"/>
</dbReference>
<comment type="similarity">
    <text evidence="3">Belongs to the FliN/MopA/SpaO family.</text>
</comment>
<feature type="domain" description="Flagellar motor switch protein FliN-like C-terminal" evidence="12">
    <location>
        <begin position="239"/>
        <end position="305"/>
    </location>
</feature>